<evidence type="ECO:0000313" key="2">
    <source>
        <dbReference type="Proteomes" id="UP000236959"/>
    </source>
</evidence>
<keyword evidence="2" id="KW-1185">Reference proteome</keyword>
<gene>
    <name evidence="1" type="ORF">CLV41_1011157</name>
</gene>
<proteinExistence type="predicted"/>
<evidence type="ECO:0000313" key="1">
    <source>
        <dbReference type="EMBL" id="POF34699.1"/>
    </source>
</evidence>
<sequence>MACVWTLDYSVAAERDFELIFDHLFLTYVDLGEDRESAFEHAAKRLRAIQTSIDDLVATPFIGTLRPDILPGLRFVRRDQAAVWFVAYPEQNRIFVAAVFFGAQNHIRKMLTRLLAESARKPE</sequence>
<dbReference type="Gene3D" id="3.30.2310.20">
    <property type="entry name" value="RelE-like"/>
    <property type="match status" value="1"/>
</dbReference>
<dbReference type="Proteomes" id="UP000236959">
    <property type="component" value="Unassembled WGS sequence"/>
</dbReference>
<organism evidence="1 2">
    <name type="scientific">Roseibium marinum</name>
    <dbReference type="NCBI Taxonomy" id="281252"/>
    <lineage>
        <taxon>Bacteria</taxon>
        <taxon>Pseudomonadati</taxon>
        <taxon>Pseudomonadota</taxon>
        <taxon>Alphaproteobacteria</taxon>
        <taxon>Hyphomicrobiales</taxon>
        <taxon>Stappiaceae</taxon>
        <taxon>Roseibium</taxon>
    </lineage>
</organism>
<protein>
    <submittedName>
        <fullName evidence="1">Plasmid stabilization system protein ParE</fullName>
    </submittedName>
</protein>
<dbReference type="InterPro" id="IPR035093">
    <property type="entry name" value="RelE/ParE_toxin_dom_sf"/>
</dbReference>
<dbReference type="EMBL" id="PPCN01000001">
    <property type="protein sequence ID" value="POF34699.1"/>
    <property type="molecule type" value="Genomic_DNA"/>
</dbReference>
<reference evidence="1 2" key="1">
    <citation type="submission" date="2018-01" db="EMBL/GenBank/DDBJ databases">
        <title>Genomic Encyclopedia of Archaeal and Bacterial Type Strains, Phase II (KMG-II): from individual species to whole genera.</title>
        <authorList>
            <person name="Goeker M."/>
        </authorList>
    </citation>
    <scope>NUCLEOTIDE SEQUENCE [LARGE SCALE GENOMIC DNA]</scope>
    <source>
        <strain evidence="1 2">DSM 17023</strain>
    </source>
</reference>
<dbReference type="AlphaFoldDB" id="A0A2S3V4V1"/>
<name>A0A2S3V4V1_9HYPH</name>
<comment type="caution">
    <text evidence="1">The sequence shown here is derived from an EMBL/GenBank/DDBJ whole genome shotgun (WGS) entry which is preliminary data.</text>
</comment>
<accession>A0A2S3V4V1</accession>